<dbReference type="GO" id="GO:0070677">
    <property type="term" value="F:rRNA (cytosine-2'-O-)-methyltransferase activity"/>
    <property type="evidence" value="ECO:0007669"/>
    <property type="project" value="UniProtKB-UniRule"/>
</dbReference>
<dbReference type="FunFam" id="3.40.1010.10:FF:000002">
    <property type="entry name" value="Ribosomal RNA small subunit methyltransferase I"/>
    <property type="match status" value="1"/>
</dbReference>
<evidence type="ECO:0000259" key="7">
    <source>
        <dbReference type="Pfam" id="PF00590"/>
    </source>
</evidence>
<protein>
    <recommendedName>
        <fullName evidence="6">Ribosomal RNA small subunit methyltransferase I</fullName>
        <ecNumber evidence="6">2.1.1.198</ecNumber>
    </recommendedName>
    <alternativeName>
        <fullName evidence="6">16S rRNA 2'-O-ribose C1402 methyltransferase</fullName>
    </alternativeName>
    <alternativeName>
        <fullName evidence="6">rRNA (cytidine-2'-O-)-methyltransferase RsmI</fullName>
    </alternativeName>
</protein>
<evidence type="ECO:0000256" key="6">
    <source>
        <dbReference type="HAMAP-Rule" id="MF_01877"/>
    </source>
</evidence>
<dbReference type="InterPro" id="IPR014776">
    <property type="entry name" value="4pyrrole_Mease_sub2"/>
</dbReference>
<proteinExistence type="inferred from homology"/>
<gene>
    <name evidence="6 9" type="primary">rsmI</name>
    <name evidence="9" type="ORF">GCM10007877_21020</name>
</gene>
<comment type="caution">
    <text evidence="9">The sequence shown here is derived from an EMBL/GenBank/DDBJ whole genome shotgun (WGS) entry which is preliminary data.</text>
</comment>
<dbReference type="SUPFAM" id="SSF53790">
    <property type="entry name" value="Tetrapyrrole methylase"/>
    <property type="match status" value="1"/>
</dbReference>
<dbReference type="Proteomes" id="UP001156870">
    <property type="component" value="Unassembled WGS sequence"/>
</dbReference>
<dbReference type="RefSeq" id="WP_232594735.1">
    <property type="nucleotide sequence ID" value="NZ_BSPD01000045.1"/>
</dbReference>
<evidence type="ECO:0000259" key="8">
    <source>
        <dbReference type="Pfam" id="PF23016"/>
    </source>
</evidence>
<dbReference type="NCBIfam" id="TIGR00096">
    <property type="entry name" value="16S rRNA (cytidine(1402)-2'-O)-methyltransferase"/>
    <property type="match status" value="1"/>
</dbReference>
<accession>A0AA37T7S7</accession>
<dbReference type="GO" id="GO:0005737">
    <property type="term" value="C:cytoplasm"/>
    <property type="evidence" value="ECO:0007669"/>
    <property type="project" value="UniProtKB-SubCell"/>
</dbReference>
<comment type="function">
    <text evidence="6">Catalyzes the 2'-O-methylation of the ribose of cytidine 1402 (C1402) in 16S rRNA.</text>
</comment>
<dbReference type="Gene3D" id="3.30.950.10">
    <property type="entry name" value="Methyltransferase, Cobalt-precorrin-4 Transmethylase, Domain 2"/>
    <property type="match status" value="1"/>
</dbReference>
<dbReference type="FunFam" id="3.30.950.10:FF:000002">
    <property type="entry name" value="Ribosomal RNA small subunit methyltransferase I"/>
    <property type="match status" value="1"/>
</dbReference>
<evidence type="ECO:0000256" key="1">
    <source>
        <dbReference type="ARBA" id="ARBA00022490"/>
    </source>
</evidence>
<dbReference type="AlphaFoldDB" id="A0AA37T7S7"/>
<evidence type="ECO:0000256" key="4">
    <source>
        <dbReference type="ARBA" id="ARBA00022679"/>
    </source>
</evidence>
<dbReference type="HAMAP" id="MF_01877">
    <property type="entry name" value="16SrRNA_methyltr_I"/>
    <property type="match status" value="1"/>
</dbReference>
<dbReference type="PANTHER" id="PTHR46111">
    <property type="entry name" value="RIBOSOMAL RNA SMALL SUBUNIT METHYLTRANSFERASE I"/>
    <property type="match status" value="1"/>
</dbReference>
<dbReference type="Pfam" id="PF00590">
    <property type="entry name" value="TP_methylase"/>
    <property type="match status" value="1"/>
</dbReference>
<dbReference type="EC" id="2.1.1.198" evidence="6"/>
<evidence type="ECO:0000313" key="9">
    <source>
        <dbReference type="EMBL" id="GLS26387.1"/>
    </source>
</evidence>
<keyword evidence="2 6" id="KW-0698">rRNA processing</keyword>
<dbReference type="InterPro" id="IPR018063">
    <property type="entry name" value="SAM_MeTrfase_RsmI_CS"/>
</dbReference>
<dbReference type="PANTHER" id="PTHR46111:SF1">
    <property type="entry name" value="RIBOSOMAL RNA SMALL SUBUNIT METHYLTRANSFERASE I"/>
    <property type="match status" value="1"/>
</dbReference>
<keyword evidence="10" id="KW-1185">Reference proteome</keyword>
<comment type="catalytic activity">
    <reaction evidence="6">
        <text>cytidine(1402) in 16S rRNA + S-adenosyl-L-methionine = 2'-O-methylcytidine(1402) in 16S rRNA + S-adenosyl-L-homocysteine + H(+)</text>
        <dbReference type="Rhea" id="RHEA:42924"/>
        <dbReference type="Rhea" id="RHEA-COMP:10285"/>
        <dbReference type="Rhea" id="RHEA-COMP:10286"/>
        <dbReference type="ChEBI" id="CHEBI:15378"/>
        <dbReference type="ChEBI" id="CHEBI:57856"/>
        <dbReference type="ChEBI" id="CHEBI:59789"/>
        <dbReference type="ChEBI" id="CHEBI:74495"/>
        <dbReference type="ChEBI" id="CHEBI:82748"/>
        <dbReference type="EC" id="2.1.1.198"/>
    </reaction>
</comment>
<dbReference type="Pfam" id="PF23016">
    <property type="entry name" value="RsmI_C"/>
    <property type="match status" value="1"/>
</dbReference>
<name>A0AA37T7S7_9GAMM</name>
<organism evidence="9 10">
    <name type="scientific">Marinibactrum halimedae</name>
    <dbReference type="NCBI Taxonomy" id="1444977"/>
    <lineage>
        <taxon>Bacteria</taxon>
        <taxon>Pseudomonadati</taxon>
        <taxon>Pseudomonadota</taxon>
        <taxon>Gammaproteobacteria</taxon>
        <taxon>Cellvibrionales</taxon>
        <taxon>Cellvibrionaceae</taxon>
        <taxon>Marinibactrum</taxon>
    </lineage>
</organism>
<reference evidence="9 10" key="1">
    <citation type="journal article" date="2014" name="Int. J. Syst. Evol. Microbiol.">
        <title>Complete genome sequence of Corynebacterium casei LMG S-19264T (=DSM 44701T), isolated from a smear-ripened cheese.</title>
        <authorList>
            <consortium name="US DOE Joint Genome Institute (JGI-PGF)"/>
            <person name="Walter F."/>
            <person name="Albersmeier A."/>
            <person name="Kalinowski J."/>
            <person name="Ruckert C."/>
        </authorList>
    </citation>
    <scope>NUCLEOTIDE SEQUENCE [LARGE SCALE GENOMIC DNA]</scope>
    <source>
        <strain evidence="9 10">NBRC 110095</strain>
    </source>
</reference>
<dbReference type="PROSITE" id="PS01296">
    <property type="entry name" value="RSMI"/>
    <property type="match status" value="1"/>
</dbReference>
<dbReference type="CDD" id="cd11648">
    <property type="entry name" value="RsmI"/>
    <property type="match status" value="1"/>
</dbReference>
<keyword evidence="3 6" id="KW-0489">Methyltransferase</keyword>
<feature type="domain" description="Tetrapyrrole methylase" evidence="7">
    <location>
        <begin position="16"/>
        <end position="215"/>
    </location>
</feature>
<sequence>MTTDHNSGGALYGGVLYIVATPIGNLADMVPRAIEILQAADLIAAEDTRHSRRLLDHFNITTAMQAYHDFSDGQATERLLTKVKDGQKVALISDAGTPLISDPGFRLVQSAREQGIQVVPVPGACALIAALCASGLPTNRFRFEGFLPAKPGTRANRLETLAGVTETLVFYEAPHRIEATLGDIATVFGQDRRVVLARELTKTFETFLDGTAESILKSIENDPNQRRGEMVLMVAGAEPRADQTLDDDTIRLMAILTESLPVKQAAQLAAEYTGLKKKTLYQWAIDQKGD</sequence>
<comment type="subcellular location">
    <subcellularLocation>
        <location evidence="6">Cytoplasm</location>
    </subcellularLocation>
</comment>
<keyword evidence="4 6" id="KW-0808">Transferase</keyword>
<dbReference type="Gene3D" id="3.40.1010.10">
    <property type="entry name" value="Cobalt-precorrin-4 Transmethylase, Domain 1"/>
    <property type="match status" value="1"/>
</dbReference>
<evidence type="ECO:0000256" key="3">
    <source>
        <dbReference type="ARBA" id="ARBA00022603"/>
    </source>
</evidence>
<dbReference type="InterPro" id="IPR014777">
    <property type="entry name" value="4pyrrole_Mease_sub1"/>
</dbReference>
<dbReference type="PIRSF" id="PIRSF005917">
    <property type="entry name" value="MTase_YraL"/>
    <property type="match status" value="1"/>
</dbReference>
<keyword evidence="1 6" id="KW-0963">Cytoplasm</keyword>
<evidence type="ECO:0000256" key="2">
    <source>
        <dbReference type="ARBA" id="ARBA00022552"/>
    </source>
</evidence>
<dbReference type="InterPro" id="IPR008189">
    <property type="entry name" value="rRNA_ssu_MeTfrase_I"/>
</dbReference>
<feature type="domain" description="RsmI HTH" evidence="8">
    <location>
        <begin position="244"/>
        <end position="288"/>
    </location>
</feature>
<dbReference type="InterPro" id="IPR053910">
    <property type="entry name" value="RsmI_HTH"/>
</dbReference>
<dbReference type="InterPro" id="IPR000878">
    <property type="entry name" value="4pyrrol_Mease"/>
</dbReference>
<dbReference type="InterPro" id="IPR035996">
    <property type="entry name" value="4pyrrol_Methylase_sf"/>
</dbReference>
<keyword evidence="5 6" id="KW-0949">S-adenosyl-L-methionine</keyword>
<evidence type="ECO:0000256" key="5">
    <source>
        <dbReference type="ARBA" id="ARBA00022691"/>
    </source>
</evidence>
<comment type="similarity">
    <text evidence="6">Belongs to the methyltransferase superfamily. RsmI family.</text>
</comment>
<evidence type="ECO:0000313" key="10">
    <source>
        <dbReference type="Proteomes" id="UP001156870"/>
    </source>
</evidence>
<dbReference type="EMBL" id="BSPD01000045">
    <property type="protein sequence ID" value="GLS26387.1"/>
    <property type="molecule type" value="Genomic_DNA"/>
</dbReference>